<feature type="domain" description="Methyl-accepting transducer" evidence="10">
    <location>
        <begin position="473"/>
        <end position="653"/>
    </location>
</feature>
<dbReference type="CDD" id="cd18774">
    <property type="entry name" value="PDC2_HK_sensor"/>
    <property type="match status" value="1"/>
</dbReference>
<keyword evidence="4 9" id="KW-0812">Transmembrane</keyword>
<dbReference type="Pfam" id="PF02743">
    <property type="entry name" value="dCache_1"/>
    <property type="match status" value="1"/>
</dbReference>
<keyword evidence="14" id="KW-1185">Reference proteome</keyword>
<evidence type="ECO:0000256" key="3">
    <source>
        <dbReference type="ARBA" id="ARBA00022500"/>
    </source>
</evidence>
<comment type="subcellular location">
    <subcellularLocation>
        <location evidence="1">Cell membrane</location>
        <topology evidence="1">Multi-pass membrane protein</topology>
    </subcellularLocation>
</comment>
<evidence type="ECO:0000313" key="12">
    <source>
        <dbReference type="EMBL" id="EAI8859989.1"/>
    </source>
</evidence>
<dbReference type="GeneID" id="61065511"/>
<feature type="transmembrane region" description="Helical" evidence="9">
    <location>
        <begin position="12"/>
        <end position="32"/>
    </location>
</feature>
<evidence type="ECO:0000256" key="5">
    <source>
        <dbReference type="ARBA" id="ARBA00022989"/>
    </source>
</evidence>
<dbReference type="EMBL" id="AABQDW010000025">
    <property type="protein sequence ID" value="EAI5408755.1"/>
    <property type="molecule type" value="Genomic_DNA"/>
</dbReference>
<evidence type="ECO:0000313" key="15">
    <source>
        <dbReference type="Proteomes" id="UP000557842"/>
    </source>
</evidence>
<dbReference type="SMART" id="SM00283">
    <property type="entry name" value="MA"/>
    <property type="match status" value="1"/>
</dbReference>
<evidence type="ECO:0000313" key="11">
    <source>
        <dbReference type="EMBL" id="EAI5408755.1"/>
    </source>
</evidence>
<reference evidence="11 15" key="1">
    <citation type="submission" date="2018-05" db="EMBL/GenBank/DDBJ databases">
        <authorList>
            <consortium name="PulseNet: The National Subtyping Network for Foodborne Disease Surveillance"/>
            <person name="Tarr C.L."/>
            <person name="Trees E."/>
            <person name="Katz L.S."/>
            <person name="Carleton-Romer H.A."/>
            <person name="Stroika S."/>
            <person name="Kucerova Z."/>
            <person name="Roache K.F."/>
            <person name="Sabol A.L."/>
            <person name="Besser J."/>
            <person name="Gerner-Smidt P."/>
        </authorList>
    </citation>
    <scope>NUCLEOTIDE SEQUENCE [LARGE SCALE GENOMIC DNA]</scope>
    <source>
        <strain evidence="11 15">2016D-0221</strain>
        <strain evidence="13">D4313</strain>
        <strain evidence="12 14">PNUSAC001503</strain>
    </source>
</reference>
<dbReference type="Gene3D" id="1.10.287.950">
    <property type="entry name" value="Methyl-accepting chemotaxis protein"/>
    <property type="match status" value="1"/>
</dbReference>
<evidence type="ECO:0000256" key="2">
    <source>
        <dbReference type="ARBA" id="ARBA00022475"/>
    </source>
</evidence>
<keyword evidence="5 9" id="KW-1133">Transmembrane helix</keyword>
<evidence type="ECO:0000256" key="6">
    <source>
        <dbReference type="ARBA" id="ARBA00023136"/>
    </source>
</evidence>
<dbReference type="InterPro" id="IPR033479">
    <property type="entry name" value="dCache_1"/>
</dbReference>
<evidence type="ECO:0000256" key="7">
    <source>
        <dbReference type="ARBA" id="ARBA00023224"/>
    </source>
</evidence>
<dbReference type="SUPFAM" id="SSF103190">
    <property type="entry name" value="Sensory domain-like"/>
    <property type="match status" value="1"/>
</dbReference>
<dbReference type="Proteomes" id="UP000535509">
    <property type="component" value="Unassembled WGS sequence"/>
</dbReference>
<dbReference type="EMBL" id="AABTCC010000047">
    <property type="protein sequence ID" value="EAI8859989.1"/>
    <property type="molecule type" value="Genomic_DNA"/>
</dbReference>
<dbReference type="RefSeq" id="WP_011732310.1">
    <property type="nucleotide sequence ID" value="NZ_AABUZP020000066.1"/>
</dbReference>
<dbReference type="PROSITE" id="PS50111">
    <property type="entry name" value="CHEMOTAXIS_TRANSDUC_2"/>
    <property type="match status" value="1"/>
</dbReference>
<keyword evidence="7 8" id="KW-0807">Transducer</keyword>
<dbReference type="InterPro" id="IPR029151">
    <property type="entry name" value="Sensor-like_sf"/>
</dbReference>
<feature type="transmembrane region" description="Helical" evidence="9">
    <location>
        <begin position="286"/>
        <end position="304"/>
    </location>
</feature>
<dbReference type="GO" id="GO:0007165">
    <property type="term" value="P:signal transduction"/>
    <property type="evidence" value="ECO:0007669"/>
    <property type="project" value="UniProtKB-KW"/>
</dbReference>
<comment type="caution">
    <text evidence="11">The sequence shown here is derived from an EMBL/GenBank/DDBJ whole genome shotgun (WGS) entry which is preliminary data.</text>
</comment>
<protein>
    <submittedName>
        <fullName evidence="11">Methyl-accepting chemotaxis protein</fullName>
    </submittedName>
</protein>
<dbReference type="OMA" id="EMSTATH"/>
<dbReference type="GO" id="GO:0005886">
    <property type="term" value="C:plasma membrane"/>
    <property type="evidence" value="ECO:0007669"/>
    <property type="project" value="UniProtKB-SubCell"/>
</dbReference>
<sequence>MLFFNKSIASKISIGVSLLFAIALISFTYINYIDSRDNSIKLLSLERQKAVAGSENILDIELEFDANKAEQISKQISKPNLTREEVQNILKTTNKITEFSSIHMVYESDGTIYKSDGTIKEANSIYDARKYPWYQEALKKNKLIITDPYQNLDNNTYITLAAPIHVENKFIGVLGINLEAENLSKKIIKLGETKGGYIMILDSEGKIIMHQEKNQIGKSPNSTLSLVNNFQNKNIDKYGMISYTRSNGNQNIADCMNSKHSDWIICASMDKNIFEEGINNILKKQLWLSALYIIISSFIVLILAKRYLKPINNIVFGLKNFFDFLNYKNDNPKDISLKSNDEFGVMATMINDNISIIKNAIKKDAQLVSESLQKVKEVEDGNLKARIVNVPVSPQLNKLKDVLNSMLEVLEQKVGSDINVIQKTFDDFKNLDFTSNIPNARGEVEKIINTLGKNITKMLKDNLKQADILQAKANNLQDFVIMLNESSKSQASSLGESAAAIEEMSNSMTSINERTMEVIKQSEDIKSIITIIRDIADQTNLLALNAAIEAARAGDHGRGFAVVADEVRKLAERTGKSLGEIEANVNILSQSINDMSQSIKEQTETMNQINQSVANVDELTKQNVDIVNDTNKISIEVENIANSIVNDAKKNKF</sequence>
<organism evidence="11 15">
    <name type="scientific">Campylobacter fetus</name>
    <dbReference type="NCBI Taxonomy" id="196"/>
    <lineage>
        <taxon>Bacteria</taxon>
        <taxon>Pseudomonadati</taxon>
        <taxon>Campylobacterota</taxon>
        <taxon>Epsilonproteobacteria</taxon>
        <taxon>Campylobacterales</taxon>
        <taxon>Campylobacteraceae</taxon>
        <taxon>Campylobacter</taxon>
    </lineage>
</organism>
<dbReference type="PANTHER" id="PTHR32089:SF112">
    <property type="entry name" value="LYSOZYME-LIKE PROTEIN-RELATED"/>
    <property type="match status" value="1"/>
</dbReference>
<dbReference type="AlphaFoldDB" id="A0A5L4IGN3"/>
<dbReference type="Pfam" id="PF00015">
    <property type="entry name" value="MCPsignal"/>
    <property type="match status" value="1"/>
</dbReference>
<dbReference type="CDD" id="cd12913">
    <property type="entry name" value="PDC1_MCP_like"/>
    <property type="match status" value="1"/>
</dbReference>
<dbReference type="InterPro" id="IPR004089">
    <property type="entry name" value="MCPsignal_dom"/>
</dbReference>
<evidence type="ECO:0000313" key="13">
    <source>
        <dbReference type="EMBL" id="EAK0469299.1"/>
    </source>
</evidence>
<dbReference type="EMBL" id="AACCXM010000008">
    <property type="protein sequence ID" value="EAK0469299.1"/>
    <property type="molecule type" value="Genomic_DNA"/>
</dbReference>
<dbReference type="PANTHER" id="PTHR32089">
    <property type="entry name" value="METHYL-ACCEPTING CHEMOTAXIS PROTEIN MCPB"/>
    <property type="match status" value="1"/>
</dbReference>
<evidence type="ECO:0000256" key="9">
    <source>
        <dbReference type="SAM" id="Phobius"/>
    </source>
</evidence>
<keyword evidence="3" id="KW-0145">Chemotaxis</keyword>
<evidence type="ECO:0000256" key="4">
    <source>
        <dbReference type="ARBA" id="ARBA00022692"/>
    </source>
</evidence>
<dbReference type="Proteomes" id="UP000557842">
    <property type="component" value="Unassembled WGS sequence"/>
</dbReference>
<evidence type="ECO:0000259" key="10">
    <source>
        <dbReference type="PROSITE" id="PS50111"/>
    </source>
</evidence>
<dbReference type="Gene3D" id="3.30.450.20">
    <property type="entry name" value="PAS domain"/>
    <property type="match status" value="2"/>
</dbReference>
<dbReference type="GO" id="GO:0006935">
    <property type="term" value="P:chemotaxis"/>
    <property type="evidence" value="ECO:0007669"/>
    <property type="project" value="UniProtKB-KW"/>
</dbReference>
<keyword evidence="6 9" id="KW-0472">Membrane</keyword>
<dbReference type="SUPFAM" id="SSF58104">
    <property type="entry name" value="Methyl-accepting chemotaxis protein (MCP) signaling domain"/>
    <property type="match status" value="1"/>
</dbReference>
<name>A0A5L4IGN3_CAMFE</name>
<evidence type="ECO:0000256" key="8">
    <source>
        <dbReference type="PROSITE-ProRule" id="PRU00284"/>
    </source>
</evidence>
<proteinExistence type="predicted"/>
<evidence type="ECO:0000313" key="14">
    <source>
        <dbReference type="Proteomes" id="UP000535509"/>
    </source>
</evidence>
<gene>
    <name evidence="13" type="ORF">AAH24_08010</name>
    <name evidence="11" type="ORF">BVH53_08640</name>
    <name evidence="12" type="ORF">CX802_09155</name>
</gene>
<accession>A0A5L4IGN3</accession>
<keyword evidence="2" id="KW-1003">Cell membrane</keyword>
<evidence type="ECO:0000256" key="1">
    <source>
        <dbReference type="ARBA" id="ARBA00004651"/>
    </source>
</evidence>